<keyword evidence="1" id="KW-0479">Metal-binding</keyword>
<dbReference type="GO" id="GO:0008484">
    <property type="term" value="F:sulfuric ester hydrolase activity"/>
    <property type="evidence" value="ECO:0007669"/>
    <property type="project" value="TreeGrafter"/>
</dbReference>
<name>A0A2T5VFE8_9HYPH</name>
<evidence type="ECO:0000313" key="5">
    <source>
        <dbReference type="EMBL" id="PTW62469.1"/>
    </source>
</evidence>
<dbReference type="PANTHER" id="PTHR45953">
    <property type="entry name" value="IDURONATE 2-SULFATASE"/>
    <property type="match status" value="1"/>
</dbReference>
<evidence type="ECO:0000259" key="4">
    <source>
        <dbReference type="Pfam" id="PF00884"/>
    </source>
</evidence>
<keyword evidence="6" id="KW-1185">Reference proteome</keyword>
<gene>
    <name evidence="5" type="ORF">C8N35_101512</name>
</gene>
<dbReference type="Gene3D" id="3.40.720.10">
    <property type="entry name" value="Alkaline Phosphatase, subunit A"/>
    <property type="match status" value="1"/>
</dbReference>
<protein>
    <submittedName>
        <fullName evidence="5">Arylsulfatase A-like enzyme</fullName>
    </submittedName>
</protein>
<dbReference type="Proteomes" id="UP000244081">
    <property type="component" value="Unassembled WGS sequence"/>
</dbReference>
<feature type="domain" description="Sulfatase N-terminal" evidence="4">
    <location>
        <begin position="3"/>
        <end position="387"/>
    </location>
</feature>
<evidence type="ECO:0000313" key="6">
    <source>
        <dbReference type="Proteomes" id="UP000244081"/>
    </source>
</evidence>
<dbReference type="EMBL" id="QAYG01000001">
    <property type="protein sequence ID" value="PTW62469.1"/>
    <property type="molecule type" value="Genomic_DNA"/>
</dbReference>
<dbReference type="CDD" id="cd16028">
    <property type="entry name" value="PMH"/>
    <property type="match status" value="1"/>
</dbReference>
<dbReference type="InterPro" id="IPR000917">
    <property type="entry name" value="Sulfatase_N"/>
</dbReference>
<sequence length="517" mass="57666">MRPNILLITADQWRGDCLGIAGHPVVRTPHVDAVAAEATCFSRHFAQAAPCGPSRACLYTGLYQMTNRVVRNGTPLDHRHDNIALALRRAGYDPTLFGYTDQAVDPRVHPGDDPWLRTYEGILPGFSVRLRLPEDAGPWLSWLKARGHEVPDDKWEMYLPVSGPVARRGDPEDGHPTNAPARYGEDETETAFLTGEFLRWMGEKAREDAPWCAHISFLRPHPPFVVPEPFNTMYDPADGPAFARAETAAAERAIHPLVDYWLAIQRKAEHYVIGAGDGLVADWTDTDFRQIRATYWGMVSEVDRQIGRLVDGLKAAGQWENTLFVLTSDHGEMMGDHWTLGKFGFHDEAYHVPLIVRDPSRPEAHGKCISTFSQNVDIFPTIMEAAGLAPPAHLDGTSLVPAMEGRGSDREAVFWEYDFREVATGDAQARLGLPMDACNMAVVRTERWKYVHFAALSPLLFDLENDPGELVNRAEDPASAAIRIEMAERLLAWRAQHLDRRLTGIELTPAGLVEGRD</sequence>
<reference evidence="5 6" key="1">
    <citation type="submission" date="2018-04" db="EMBL/GenBank/DDBJ databases">
        <title>Genomic Encyclopedia of Archaeal and Bacterial Type Strains, Phase II (KMG-II): from individual species to whole genera.</title>
        <authorList>
            <person name="Goeker M."/>
        </authorList>
    </citation>
    <scope>NUCLEOTIDE SEQUENCE [LARGE SCALE GENOMIC DNA]</scope>
    <source>
        <strain evidence="5 6">DSM 23382</strain>
    </source>
</reference>
<dbReference type="PANTHER" id="PTHR45953:SF1">
    <property type="entry name" value="IDURONATE 2-SULFATASE"/>
    <property type="match status" value="1"/>
</dbReference>
<evidence type="ECO:0000256" key="2">
    <source>
        <dbReference type="ARBA" id="ARBA00022801"/>
    </source>
</evidence>
<dbReference type="RefSeq" id="WP_107988036.1">
    <property type="nucleotide sequence ID" value="NZ_QAYG01000001.1"/>
</dbReference>
<keyword evidence="2" id="KW-0378">Hydrolase</keyword>
<dbReference type="SUPFAM" id="SSF53649">
    <property type="entry name" value="Alkaline phosphatase-like"/>
    <property type="match status" value="1"/>
</dbReference>
<feature type="region of interest" description="Disordered" evidence="3">
    <location>
        <begin position="164"/>
        <end position="183"/>
    </location>
</feature>
<organism evidence="5 6">
    <name type="scientific">Breoghania corrubedonensis</name>
    <dbReference type="NCBI Taxonomy" id="665038"/>
    <lineage>
        <taxon>Bacteria</taxon>
        <taxon>Pseudomonadati</taxon>
        <taxon>Pseudomonadota</taxon>
        <taxon>Alphaproteobacteria</taxon>
        <taxon>Hyphomicrobiales</taxon>
        <taxon>Stappiaceae</taxon>
        <taxon>Breoghania</taxon>
    </lineage>
</organism>
<dbReference type="GO" id="GO:0005737">
    <property type="term" value="C:cytoplasm"/>
    <property type="evidence" value="ECO:0007669"/>
    <property type="project" value="TreeGrafter"/>
</dbReference>
<accession>A0A2T5VFE8</accession>
<dbReference type="GO" id="GO:0046872">
    <property type="term" value="F:metal ion binding"/>
    <property type="evidence" value="ECO:0007669"/>
    <property type="project" value="UniProtKB-KW"/>
</dbReference>
<proteinExistence type="predicted"/>
<evidence type="ECO:0000256" key="3">
    <source>
        <dbReference type="SAM" id="MobiDB-lite"/>
    </source>
</evidence>
<dbReference type="Pfam" id="PF00884">
    <property type="entry name" value="Sulfatase"/>
    <property type="match status" value="1"/>
</dbReference>
<evidence type="ECO:0000256" key="1">
    <source>
        <dbReference type="ARBA" id="ARBA00022723"/>
    </source>
</evidence>
<comment type="caution">
    <text evidence="5">The sequence shown here is derived from an EMBL/GenBank/DDBJ whole genome shotgun (WGS) entry which is preliminary data.</text>
</comment>
<dbReference type="AlphaFoldDB" id="A0A2T5VFE8"/>
<dbReference type="OrthoDB" id="9795675at2"/>
<dbReference type="InterPro" id="IPR017850">
    <property type="entry name" value="Alkaline_phosphatase_core_sf"/>
</dbReference>